<evidence type="ECO:0000313" key="2">
    <source>
        <dbReference type="EMBL" id="KAK3341564.1"/>
    </source>
</evidence>
<gene>
    <name evidence="2" type="ORF">B0T25DRAFT_616842</name>
</gene>
<evidence type="ECO:0000256" key="1">
    <source>
        <dbReference type="SAM" id="MobiDB-lite"/>
    </source>
</evidence>
<reference evidence="2" key="1">
    <citation type="journal article" date="2023" name="Mol. Phylogenet. Evol.">
        <title>Genome-scale phylogeny and comparative genomics of the fungal order Sordariales.</title>
        <authorList>
            <person name="Hensen N."/>
            <person name="Bonometti L."/>
            <person name="Westerberg I."/>
            <person name="Brannstrom I.O."/>
            <person name="Guillou S."/>
            <person name="Cros-Aarteil S."/>
            <person name="Calhoun S."/>
            <person name="Haridas S."/>
            <person name="Kuo A."/>
            <person name="Mondo S."/>
            <person name="Pangilinan J."/>
            <person name="Riley R."/>
            <person name="LaButti K."/>
            <person name="Andreopoulos B."/>
            <person name="Lipzen A."/>
            <person name="Chen C."/>
            <person name="Yan M."/>
            <person name="Daum C."/>
            <person name="Ng V."/>
            <person name="Clum A."/>
            <person name="Steindorff A."/>
            <person name="Ohm R.A."/>
            <person name="Martin F."/>
            <person name="Silar P."/>
            <person name="Natvig D.O."/>
            <person name="Lalanne C."/>
            <person name="Gautier V."/>
            <person name="Ament-Velasquez S.L."/>
            <person name="Kruys A."/>
            <person name="Hutchinson M.I."/>
            <person name="Powell A.J."/>
            <person name="Barry K."/>
            <person name="Miller A.N."/>
            <person name="Grigoriev I.V."/>
            <person name="Debuchy R."/>
            <person name="Gladieux P."/>
            <person name="Hiltunen Thoren M."/>
            <person name="Johannesson H."/>
        </authorList>
    </citation>
    <scope>NUCLEOTIDE SEQUENCE</scope>
    <source>
        <strain evidence="2">CBS 955.72</strain>
    </source>
</reference>
<feature type="region of interest" description="Disordered" evidence="1">
    <location>
        <begin position="127"/>
        <end position="162"/>
    </location>
</feature>
<feature type="compositionally biased region" description="Polar residues" evidence="1">
    <location>
        <begin position="76"/>
        <end position="97"/>
    </location>
</feature>
<comment type="caution">
    <text evidence="2">The sequence shown here is derived from an EMBL/GenBank/DDBJ whole genome shotgun (WGS) entry which is preliminary data.</text>
</comment>
<dbReference type="EMBL" id="JAUIQD010000008">
    <property type="protein sequence ID" value="KAK3341564.1"/>
    <property type="molecule type" value="Genomic_DNA"/>
</dbReference>
<feature type="region of interest" description="Disordered" evidence="1">
    <location>
        <begin position="76"/>
        <end position="107"/>
    </location>
</feature>
<name>A0AAJ0H6H5_9PEZI</name>
<feature type="compositionally biased region" description="Polar residues" evidence="1">
    <location>
        <begin position="130"/>
        <end position="152"/>
    </location>
</feature>
<dbReference type="Proteomes" id="UP001275084">
    <property type="component" value="Unassembled WGS sequence"/>
</dbReference>
<organism evidence="2 3">
    <name type="scientific">Lasiosphaeria hispida</name>
    <dbReference type="NCBI Taxonomy" id="260671"/>
    <lineage>
        <taxon>Eukaryota</taxon>
        <taxon>Fungi</taxon>
        <taxon>Dikarya</taxon>
        <taxon>Ascomycota</taxon>
        <taxon>Pezizomycotina</taxon>
        <taxon>Sordariomycetes</taxon>
        <taxon>Sordariomycetidae</taxon>
        <taxon>Sordariales</taxon>
        <taxon>Lasiosphaeriaceae</taxon>
        <taxon>Lasiosphaeria</taxon>
    </lineage>
</organism>
<protein>
    <submittedName>
        <fullName evidence="2">Uncharacterized protein</fullName>
    </submittedName>
</protein>
<evidence type="ECO:0000313" key="3">
    <source>
        <dbReference type="Proteomes" id="UP001275084"/>
    </source>
</evidence>
<reference evidence="2" key="2">
    <citation type="submission" date="2023-06" db="EMBL/GenBank/DDBJ databases">
        <authorList>
            <consortium name="Lawrence Berkeley National Laboratory"/>
            <person name="Haridas S."/>
            <person name="Hensen N."/>
            <person name="Bonometti L."/>
            <person name="Westerberg I."/>
            <person name="Brannstrom I.O."/>
            <person name="Guillou S."/>
            <person name="Cros-Aarteil S."/>
            <person name="Calhoun S."/>
            <person name="Kuo A."/>
            <person name="Mondo S."/>
            <person name="Pangilinan J."/>
            <person name="Riley R."/>
            <person name="Labutti K."/>
            <person name="Andreopoulos B."/>
            <person name="Lipzen A."/>
            <person name="Chen C."/>
            <person name="Yanf M."/>
            <person name="Daum C."/>
            <person name="Ng V."/>
            <person name="Clum A."/>
            <person name="Steindorff A."/>
            <person name="Ohm R."/>
            <person name="Martin F."/>
            <person name="Silar P."/>
            <person name="Natvig D."/>
            <person name="Lalanne C."/>
            <person name="Gautier V."/>
            <person name="Ament-Velasquez S.L."/>
            <person name="Kruys A."/>
            <person name="Hutchinson M.I."/>
            <person name="Powell A.J."/>
            <person name="Barry K."/>
            <person name="Miller A.N."/>
            <person name="Grigoriev I.V."/>
            <person name="Debuchy R."/>
            <person name="Gladieux P."/>
            <person name="Thoren M.H."/>
            <person name="Johannesson H."/>
        </authorList>
    </citation>
    <scope>NUCLEOTIDE SEQUENCE</scope>
    <source>
        <strain evidence="2">CBS 955.72</strain>
    </source>
</reference>
<feature type="region of interest" description="Disordered" evidence="1">
    <location>
        <begin position="18"/>
        <end position="51"/>
    </location>
</feature>
<keyword evidence="3" id="KW-1185">Reference proteome</keyword>
<proteinExistence type="predicted"/>
<dbReference type="AlphaFoldDB" id="A0AAJ0H6H5"/>
<accession>A0AAJ0H6H5</accession>
<sequence>MSGRYPLVTGSAAFYERTGSSTPAAFPPNLPGHGSAPRENSEYPESSQDSYDPVDVFFDWPLYEGGTTEETTMSVFSDNSSATSPDSALTTPSSAGNNHEADEDTLMPDYAPQDLHRIQVWPGIPDTPLPRSQTISIPPTTASAEGTSSSRPSRARCLPDSDKTSEVRKKGACLHCRIKRVACTADGVCNKCEIECLKWQGTTSTTPEAKAQAEALAQAHARKMCVRKSPIEIIGGSAIRWCWDSSLPPARDRSAGGHDSIFVFFSKAATSPYLEVKVCFTSNGREALGIEPGASPSEDEILRWAKEQMEAERNPSFESSIETLLLTFVQHDGLQNALSLEGKQIDSKSIRFAREQQAWMKKLLDMRCMWKVWRCRQFYIRRTLASPEMHNSSPRFQAIQDHLHRRAEHAISSLEKSVLGGIDRLLVPFSIKKEHQYLQSALNISMWVSMWQLILIYRQSLSQMLIDQPRYSAPVFIEGASENLKRSHFRTATEQLFHSVVVVYSELFRTRKTLESLQDPRPKGLENDNALKGVFKLAWEAHKSFCMLYSPLVSAQ</sequence>